<dbReference type="OrthoDB" id="6156at2"/>
<protein>
    <submittedName>
        <fullName evidence="2">Purine-binding chemotaxis protein CheW</fullName>
    </submittedName>
</protein>
<dbReference type="SUPFAM" id="SSF50341">
    <property type="entry name" value="CheW-like"/>
    <property type="match status" value="1"/>
</dbReference>
<feature type="domain" description="CheW-like" evidence="1">
    <location>
        <begin position="3"/>
        <end position="145"/>
    </location>
</feature>
<keyword evidence="3" id="KW-1185">Reference proteome</keyword>
<dbReference type="GO" id="GO:0007165">
    <property type="term" value="P:signal transduction"/>
    <property type="evidence" value="ECO:0007669"/>
    <property type="project" value="InterPro"/>
</dbReference>
<evidence type="ECO:0000259" key="1">
    <source>
        <dbReference type="PROSITE" id="PS50851"/>
    </source>
</evidence>
<evidence type="ECO:0000313" key="2">
    <source>
        <dbReference type="EMBL" id="TDY59470.1"/>
    </source>
</evidence>
<name>A0A4R8M2T2_9BACT</name>
<accession>A0A4R8M2T2</accession>
<dbReference type="InterPro" id="IPR002545">
    <property type="entry name" value="CheW-lke_dom"/>
</dbReference>
<dbReference type="AlphaFoldDB" id="A0A4R8M2T2"/>
<dbReference type="GO" id="GO:0005829">
    <property type="term" value="C:cytosol"/>
    <property type="evidence" value="ECO:0007669"/>
    <property type="project" value="TreeGrafter"/>
</dbReference>
<dbReference type="PROSITE" id="PS50851">
    <property type="entry name" value="CHEW"/>
    <property type="match status" value="1"/>
</dbReference>
<dbReference type="InterPro" id="IPR036061">
    <property type="entry name" value="CheW-like_dom_sf"/>
</dbReference>
<dbReference type="GO" id="GO:0006935">
    <property type="term" value="P:chemotaxis"/>
    <property type="evidence" value="ECO:0007669"/>
    <property type="project" value="InterPro"/>
</dbReference>
<dbReference type="Pfam" id="PF01584">
    <property type="entry name" value="CheW"/>
    <property type="match status" value="1"/>
</dbReference>
<dbReference type="PANTHER" id="PTHR22617:SF23">
    <property type="entry name" value="CHEMOTAXIS PROTEIN CHEW"/>
    <property type="match status" value="1"/>
</dbReference>
<dbReference type="Gene3D" id="2.30.30.40">
    <property type="entry name" value="SH3 Domains"/>
    <property type="match status" value="1"/>
</dbReference>
<dbReference type="Gene3D" id="2.40.50.180">
    <property type="entry name" value="CheA-289, Domain 4"/>
    <property type="match status" value="1"/>
</dbReference>
<gene>
    <name evidence="2" type="ORF">C8D99_11347</name>
</gene>
<dbReference type="Proteomes" id="UP000295066">
    <property type="component" value="Unassembled WGS sequence"/>
</dbReference>
<comment type="caution">
    <text evidence="2">The sequence shown here is derived from an EMBL/GenBank/DDBJ whole genome shotgun (WGS) entry which is preliminary data.</text>
</comment>
<sequence length="161" mass="17564">MDRNTYLVFSAGGKLFALPSEDVFRVSPAAELLEVPEAPGRVRGVANLGGEPVPVADLRKKAGLPFREMELSDRFVFFRNGENLCGVLAESVEGVMALVPETVPFPSALVRQGEPVPGTVRVAYREECGAILIRSPENLLSLTEEDLRSLEPALSARREDR</sequence>
<reference evidence="2 3" key="1">
    <citation type="submission" date="2019-03" db="EMBL/GenBank/DDBJ databases">
        <title>Genomic Encyclopedia of Type Strains, Phase IV (KMG-IV): sequencing the most valuable type-strain genomes for metagenomic binning, comparative biology and taxonomic classification.</title>
        <authorList>
            <person name="Goeker M."/>
        </authorList>
    </citation>
    <scope>NUCLEOTIDE SEQUENCE [LARGE SCALE GENOMIC DNA]</scope>
    <source>
        <strain evidence="2 3">DSM 25964</strain>
    </source>
</reference>
<dbReference type="InterPro" id="IPR039315">
    <property type="entry name" value="CheW"/>
</dbReference>
<dbReference type="SMART" id="SM00260">
    <property type="entry name" value="CheW"/>
    <property type="match status" value="1"/>
</dbReference>
<dbReference type="EMBL" id="SORI01000013">
    <property type="protein sequence ID" value="TDY59470.1"/>
    <property type="molecule type" value="Genomic_DNA"/>
</dbReference>
<organism evidence="2 3">
    <name type="scientific">Aminivibrio pyruvatiphilus</name>
    <dbReference type="NCBI Taxonomy" id="1005740"/>
    <lineage>
        <taxon>Bacteria</taxon>
        <taxon>Thermotogati</taxon>
        <taxon>Synergistota</taxon>
        <taxon>Synergistia</taxon>
        <taxon>Synergistales</taxon>
        <taxon>Aminobacteriaceae</taxon>
        <taxon>Aminivibrio</taxon>
    </lineage>
</organism>
<dbReference type="RefSeq" id="WP_133958006.1">
    <property type="nucleotide sequence ID" value="NZ_SORI01000013.1"/>
</dbReference>
<proteinExistence type="predicted"/>
<dbReference type="PANTHER" id="PTHR22617">
    <property type="entry name" value="CHEMOTAXIS SENSOR HISTIDINE KINASE-RELATED"/>
    <property type="match status" value="1"/>
</dbReference>
<evidence type="ECO:0000313" key="3">
    <source>
        <dbReference type="Proteomes" id="UP000295066"/>
    </source>
</evidence>